<feature type="domain" description="Protein kinase" evidence="7">
    <location>
        <begin position="72"/>
        <end position="239"/>
    </location>
</feature>
<evidence type="ECO:0000313" key="9">
    <source>
        <dbReference type="Proteomes" id="UP000324897"/>
    </source>
</evidence>
<feature type="non-terminal residue" evidence="8">
    <location>
        <position position="1"/>
    </location>
</feature>
<dbReference type="SMART" id="SM00220">
    <property type="entry name" value="S_TKc"/>
    <property type="match status" value="1"/>
</dbReference>
<accession>A0A5J9U430</accession>
<evidence type="ECO:0000256" key="3">
    <source>
        <dbReference type="ARBA" id="ARBA00022741"/>
    </source>
</evidence>
<dbReference type="InterPro" id="IPR000719">
    <property type="entry name" value="Prot_kinase_dom"/>
</dbReference>
<dbReference type="InterPro" id="IPR045272">
    <property type="entry name" value="ANXUR1/2-like"/>
</dbReference>
<protein>
    <recommendedName>
        <fullName evidence="7">Protein kinase domain-containing protein</fullName>
    </recommendedName>
</protein>
<keyword evidence="3" id="KW-0547">Nucleotide-binding</keyword>
<dbReference type="Gene3D" id="1.10.510.10">
    <property type="entry name" value="Transferase(Phosphotransferase) domain 1"/>
    <property type="match status" value="1"/>
</dbReference>
<feature type="transmembrane region" description="Helical" evidence="6">
    <location>
        <begin position="32"/>
        <end position="54"/>
    </location>
</feature>
<comment type="caution">
    <text evidence="8">The sequence shown here is derived from an EMBL/GenBank/DDBJ whole genome shotgun (WGS) entry which is preliminary data.</text>
</comment>
<dbReference type="PANTHER" id="PTHR27003:SF426">
    <property type="entry name" value="RECEPTOR-LIKE PROTEIN KINASE HERK 1"/>
    <property type="match status" value="1"/>
</dbReference>
<evidence type="ECO:0000256" key="1">
    <source>
        <dbReference type="ARBA" id="ARBA00022527"/>
    </source>
</evidence>
<dbReference type="Pfam" id="PF07714">
    <property type="entry name" value="PK_Tyr_Ser-Thr"/>
    <property type="match status" value="1"/>
</dbReference>
<dbReference type="InterPro" id="IPR001245">
    <property type="entry name" value="Ser-Thr/Tyr_kinase_cat_dom"/>
</dbReference>
<dbReference type="GO" id="GO:0009506">
    <property type="term" value="C:plasmodesma"/>
    <property type="evidence" value="ECO:0007669"/>
    <property type="project" value="TreeGrafter"/>
</dbReference>
<dbReference type="InterPro" id="IPR008271">
    <property type="entry name" value="Ser/Thr_kinase_AS"/>
</dbReference>
<dbReference type="SUPFAM" id="SSF56112">
    <property type="entry name" value="Protein kinase-like (PK-like)"/>
    <property type="match status" value="1"/>
</dbReference>
<keyword evidence="4" id="KW-0418">Kinase</keyword>
<dbReference type="PANTHER" id="PTHR27003">
    <property type="entry name" value="OS07G0166700 PROTEIN"/>
    <property type="match status" value="1"/>
</dbReference>
<dbReference type="OrthoDB" id="4062651at2759"/>
<dbReference type="Proteomes" id="UP000324897">
    <property type="component" value="Chromosome 7"/>
</dbReference>
<dbReference type="GO" id="GO:0005524">
    <property type="term" value="F:ATP binding"/>
    <property type="evidence" value="ECO:0007669"/>
    <property type="project" value="UniProtKB-KW"/>
</dbReference>
<evidence type="ECO:0000256" key="5">
    <source>
        <dbReference type="ARBA" id="ARBA00022840"/>
    </source>
</evidence>
<keyword evidence="6" id="KW-0472">Membrane</keyword>
<dbReference type="AlphaFoldDB" id="A0A5J9U430"/>
<evidence type="ECO:0000256" key="4">
    <source>
        <dbReference type="ARBA" id="ARBA00022777"/>
    </source>
</evidence>
<proteinExistence type="predicted"/>
<dbReference type="FunFam" id="3.30.200.20:FF:000039">
    <property type="entry name" value="receptor-like protein kinase FERONIA"/>
    <property type="match status" value="1"/>
</dbReference>
<dbReference type="GO" id="GO:0004674">
    <property type="term" value="F:protein serine/threonine kinase activity"/>
    <property type="evidence" value="ECO:0007669"/>
    <property type="project" value="UniProtKB-KW"/>
</dbReference>
<sequence length="239" mass="26697">MQGYDVCIANTVGNASENSEERLAVIGTMAPLGVILGSVLGAVGLLIVVLVLVCRRQKTLEKHHSETGSRTSDDDTTIKSGLNGTYRIAFHLLQEAANYFHEDWVIGTGGFRKVAVKRGSPTSEQGINEFRTEIELLSQLRHRHLVSLIGYYDEKNEMILVYEYVENGTLRSHLYGSNKPLLDWKQWLEVCIGAARGLHHLHTGSEKGIIHRDVKSSNILLDAFIHGLHRFALVFQPRP</sequence>
<dbReference type="InterPro" id="IPR011009">
    <property type="entry name" value="Kinase-like_dom_sf"/>
</dbReference>
<dbReference type="Gramene" id="TVU18207">
    <property type="protein sequence ID" value="TVU18207"/>
    <property type="gene ID" value="EJB05_34291"/>
</dbReference>
<dbReference type="GO" id="GO:0004714">
    <property type="term" value="F:transmembrane receptor protein tyrosine kinase activity"/>
    <property type="evidence" value="ECO:0007669"/>
    <property type="project" value="InterPro"/>
</dbReference>
<gene>
    <name evidence="8" type="ORF">EJB05_34291</name>
</gene>
<evidence type="ECO:0000256" key="2">
    <source>
        <dbReference type="ARBA" id="ARBA00022679"/>
    </source>
</evidence>
<keyword evidence="6" id="KW-1133">Transmembrane helix</keyword>
<keyword evidence="5" id="KW-0067">ATP-binding</keyword>
<organism evidence="8 9">
    <name type="scientific">Eragrostis curvula</name>
    <name type="common">weeping love grass</name>
    <dbReference type="NCBI Taxonomy" id="38414"/>
    <lineage>
        <taxon>Eukaryota</taxon>
        <taxon>Viridiplantae</taxon>
        <taxon>Streptophyta</taxon>
        <taxon>Embryophyta</taxon>
        <taxon>Tracheophyta</taxon>
        <taxon>Spermatophyta</taxon>
        <taxon>Magnoliopsida</taxon>
        <taxon>Liliopsida</taxon>
        <taxon>Poales</taxon>
        <taxon>Poaceae</taxon>
        <taxon>PACMAD clade</taxon>
        <taxon>Chloridoideae</taxon>
        <taxon>Eragrostideae</taxon>
        <taxon>Eragrostidinae</taxon>
        <taxon>Eragrostis</taxon>
    </lineage>
</organism>
<keyword evidence="1" id="KW-0723">Serine/threonine-protein kinase</keyword>
<dbReference type="PROSITE" id="PS50011">
    <property type="entry name" value="PROTEIN_KINASE_DOM"/>
    <property type="match status" value="1"/>
</dbReference>
<evidence type="ECO:0000313" key="8">
    <source>
        <dbReference type="EMBL" id="TVU18207.1"/>
    </source>
</evidence>
<keyword evidence="2" id="KW-0808">Transferase</keyword>
<dbReference type="GO" id="GO:0005886">
    <property type="term" value="C:plasma membrane"/>
    <property type="evidence" value="ECO:0007669"/>
    <property type="project" value="TreeGrafter"/>
</dbReference>
<name>A0A5J9U430_9POAL</name>
<dbReference type="Gene3D" id="3.30.200.20">
    <property type="entry name" value="Phosphorylase Kinase, domain 1"/>
    <property type="match status" value="1"/>
</dbReference>
<keyword evidence="6" id="KW-0812">Transmembrane</keyword>
<evidence type="ECO:0000259" key="7">
    <source>
        <dbReference type="PROSITE" id="PS50011"/>
    </source>
</evidence>
<dbReference type="PROSITE" id="PS00108">
    <property type="entry name" value="PROTEIN_KINASE_ST"/>
    <property type="match status" value="1"/>
</dbReference>
<reference evidence="8 9" key="1">
    <citation type="journal article" date="2019" name="Sci. Rep.">
        <title>A high-quality genome of Eragrostis curvula grass provides insights into Poaceae evolution and supports new strategies to enhance forage quality.</title>
        <authorList>
            <person name="Carballo J."/>
            <person name="Santos B.A.C.M."/>
            <person name="Zappacosta D."/>
            <person name="Garbus I."/>
            <person name="Selva J.P."/>
            <person name="Gallo C.A."/>
            <person name="Diaz A."/>
            <person name="Albertini E."/>
            <person name="Caccamo M."/>
            <person name="Echenique V."/>
        </authorList>
    </citation>
    <scope>NUCLEOTIDE SEQUENCE [LARGE SCALE GENOMIC DNA]</scope>
    <source>
        <strain evidence="9">cv. Victoria</strain>
        <tissue evidence="8">Leaf</tissue>
    </source>
</reference>
<keyword evidence="9" id="KW-1185">Reference proteome</keyword>
<evidence type="ECO:0000256" key="6">
    <source>
        <dbReference type="SAM" id="Phobius"/>
    </source>
</evidence>
<dbReference type="EMBL" id="RWGY01000029">
    <property type="protein sequence ID" value="TVU18207.1"/>
    <property type="molecule type" value="Genomic_DNA"/>
</dbReference>